<proteinExistence type="inferred from homology"/>
<comment type="caution">
    <text evidence="8">The sequence shown here is derived from an EMBL/GenBank/DDBJ whole genome shotgun (WGS) entry which is preliminary data.</text>
</comment>
<evidence type="ECO:0000256" key="7">
    <source>
        <dbReference type="ARBA" id="ARBA00022833"/>
    </source>
</evidence>
<evidence type="ECO:0000256" key="4">
    <source>
        <dbReference type="ARBA" id="ARBA00022723"/>
    </source>
</evidence>
<keyword evidence="7" id="KW-0862">Zinc</keyword>
<dbReference type="SUPFAM" id="SSF55486">
    <property type="entry name" value="Metalloproteases ('zincins'), catalytic domain"/>
    <property type="match status" value="1"/>
</dbReference>
<accession>X1PSA5</accession>
<keyword evidence="6" id="KW-0378">Hydrolase</keyword>
<dbReference type="InterPro" id="IPR020549">
    <property type="entry name" value="YbeY_CS"/>
</dbReference>
<dbReference type="NCBIfam" id="TIGR00043">
    <property type="entry name" value="rRNA maturation RNase YbeY"/>
    <property type="match status" value="1"/>
</dbReference>
<dbReference type="InterPro" id="IPR002036">
    <property type="entry name" value="YbeY"/>
</dbReference>
<keyword evidence="3" id="KW-0540">Nuclease</keyword>
<gene>
    <name evidence="8" type="ORF">S06H3_55728</name>
</gene>
<evidence type="ECO:0000256" key="2">
    <source>
        <dbReference type="ARBA" id="ARBA00010875"/>
    </source>
</evidence>
<dbReference type="Gene3D" id="3.40.390.30">
    <property type="entry name" value="Metalloproteases ('zincins'), catalytic domain"/>
    <property type="match status" value="1"/>
</dbReference>
<dbReference type="PANTHER" id="PTHR46986:SF1">
    <property type="entry name" value="ENDORIBONUCLEASE YBEY, CHLOROPLASTIC"/>
    <property type="match status" value="1"/>
</dbReference>
<organism evidence="8">
    <name type="scientific">marine sediment metagenome</name>
    <dbReference type="NCBI Taxonomy" id="412755"/>
    <lineage>
        <taxon>unclassified sequences</taxon>
        <taxon>metagenomes</taxon>
        <taxon>ecological metagenomes</taxon>
    </lineage>
</organism>
<keyword evidence="4" id="KW-0479">Metal-binding</keyword>
<protein>
    <recommendedName>
        <fullName evidence="9">rRNA maturation RNase YbeY</fullName>
    </recommendedName>
</protein>
<dbReference type="PROSITE" id="PS01306">
    <property type="entry name" value="UPF0054"/>
    <property type="match status" value="1"/>
</dbReference>
<evidence type="ECO:0000256" key="6">
    <source>
        <dbReference type="ARBA" id="ARBA00022801"/>
    </source>
</evidence>
<evidence type="ECO:0000313" key="8">
    <source>
        <dbReference type="EMBL" id="GAI58718.1"/>
    </source>
</evidence>
<dbReference type="PANTHER" id="PTHR46986">
    <property type="entry name" value="ENDORIBONUCLEASE YBEY, CHLOROPLASTIC"/>
    <property type="match status" value="1"/>
</dbReference>
<dbReference type="GO" id="GO:0046872">
    <property type="term" value="F:metal ion binding"/>
    <property type="evidence" value="ECO:0007669"/>
    <property type="project" value="UniProtKB-KW"/>
</dbReference>
<dbReference type="EMBL" id="BARV01035752">
    <property type="protein sequence ID" value="GAI58718.1"/>
    <property type="molecule type" value="Genomic_DNA"/>
</dbReference>
<evidence type="ECO:0000256" key="3">
    <source>
        <dbReference type="ARBA" id="ARBA00022722"/>
    </source>
</evidence>
<reference evidence="8" key="1">
    <citation type="journal article" date="2014" name="Front. Microbiol.">
        <title>High frequency of phylogenetically diverse reductive dehalogenase-homologous genes in deep subseafloor sedimentary metagenomes.</title>
        <authorList>
            <person name="Kawai M."/>
            <person name="Futagami T."/>
            <person name="Toyoda A."/>
            <person name="Takaki Y."/>
            <person name="Nishi S."/>
            <person name="Hori S."/>
            <person name="Arai W."/>
            <person name="Tsubouchi T."/>
            <person name="Morono Y."/>
            <person name="Uchiyama I."/>
            <person name="Ito T."/>
            <person name="Fujiyama A."/>
            <person name="Inagaki F."/>
            <person name="Takami H."/>
        </authorList>
    </citation>
    <scope>NUCLEOTIDE SEQUENCE</scope>
    <source>
        <strain evidence="8">Expedition CK06-06</strain>
    </source>
</reference>
<comment type="similarity">
    <text evidence="2">Belongs to the endoribonuclease YbeY family.</text>
</comment>
<dbReference type="GO" id="GO:0006364">
    <property type="term" value="P:rRNA processing"/>
    <property type="evidence" value="ECO:0007669"/>
    <property type="project" value="InterPro"/>
</dbReference>
<dbReference type="InterPro" id="IPR023091">
    <property type="entry name" value="MetalPrtase_cat_dom_sf_prd"/>
</dbReference>
<keyword evidence="5" id="KW-0255">Endonuclease</keyword>
<dbReference type="AlphaFoldDB" id="X1PSA5"/>
<evidence type="ECO:0000256" key="5">
    <source>
        <dbReference type="ARBA" id="ARBA00022759"/>
    </source>
</evidence>
<name>X1PSA5_9ZZZZ</name>
<evidence type="ECO:0008006" key="9">
    <source>
        <dbReference type="Google" id="ProtNLM"/>
    </source>
</evidence>
<dbReference type="GO" id="GO:0004222">
    <property type="term" value="F:metalloendopeptidase activity"/>
    <property type="evidence" value="ECO:0007669"/>
    <property type="project" value="InterPro"/>
</dbReference>
<feature type="non-terminal residue" evidence="8">
    <location>
        <position position="1"/>
    </location>
</feature>
<evidence type="ECO:0000256" key="1">
    <source>
        <dbReference type="ARBA" id="ARBA00001947"/>
    </source>
</evidence>
<comment type="cofactor">
    <cofactor evidence="1">
        <name>Zn(2+)</name>
        <dbReference type="ChEBI" id="CHEBI:29105"/>
    </cofactor>
</comment>
<dbReference type="GO" id="GO:0004519">
    <property type="term" value="F:endonuclease activity"/>
    <property type="evidence" value="ECO:0007669"/>
    <property type="project" value="UniProtKB-KW"/>
</dbReference>
<dbReference type="HAMAP" id="MF_00009">
    <property type="entry name" value="Endoribonucl_YbeY"/>
    <property type="match status" value="1"/>
</dbReference>
<sequence length="127" mass="14664">SNIPSYTEFELWANTALHNHNEEAELCIRIVDENESAALNYKYRHKNKPTNVLSFPCDLPPDIPINYIGDIIICAPIVNKEDLTWAHITIHGILHLLGYDHIQEQDAVIMENLERTMLQTLEKQDNE</sequence>
<dbReference type="Pfam" id="PF02130">
    <property type="entry name" value="YbeY"/>
    <property type="match status" value="1"/>
</dbReference>